<dbReference type="InterPro" id="IPR019096">
    <property type="entry name" value="YopX_protein"/>
</dbReference>
<gene>
    <name evidence="2" type="ORF">O3P16_07750</name>
</gene>
<evidence type="ECO:0000313" key="3">
    <source>
        <dbReference type="Proteomes" id="UP001210231"/>
    </source>
</evidence>
<sequence length="137" mass="15541">MAKTTKIKNMREIKFRGKTINGDWVFGNYAHIKKDFSTVKKGHYISNSAGSPFAYMVRSETLGQFTGLKDNSGKDIFEGDIIKTGTDKPMVILWSNKYASFCLDRHGWAFSHWFGESCDPTDVEIIGNIHDNPELLK</sequence>
<organism evidence="2 3">
    <name type="scientific">Polluticaenibacter yanchengensis</name>
    <dbReference type="NCBI Taxonomy" id="3014562"/>
    <lineage>
        <taxon>Bacteria</taxon>
        <taxon>Pseudomonadati</taxon>
        <taxon>Bacteroidota</taxon>
        <taxon>Chitinophagia</taxon>
        <taxon>Chitinophagales</taxon>
        <taxon>Chitinophagaceae</taxon>
        <taxon>Polluticaenibacter</taxon>
    </lineage>
</organism>
<dbReference type="InterPro" id="IPR023385">
    <property type="entry name" value="YopX-like_C"/>
</dbReference>
<feature type="domain" description="YopX protein" evidence="1">
    <location>
        <begin position="14"/>
        <end position="137"/>
    </location>
</feature>
<accession>A0ABT4UK31</accession>
<reference evidence="2 3" key="1">
    <citation type="submission" date="2022-12" db="EMBL/GenBank/DDBJ databases">
        <title>Chitinophagaceae gen. sp. nov., a new member of the family Chitinophagaceae, isolated from soil in a chemical factory.</title>
        <authorList>
            <person name="Ke Z."/>
        </authorList>
    </citation>
    <scope>NUCLEOTIDE SEQUENCE [LARGE SCALE GENOMIC DNA]</scope>
    <source>
        <strain evidence="2 3">LY-5</strain>
    </source>
</reference>
<proteinExistence type="predicted"/>
<evidence type="ECO:0000313" key="2">
    <source>
        <dbReference type="EMBL" id="MDA3614697.1"/>
    </source>
</evidence>
<evidence type="ECO:0000259" key="1">
    <source>
        <dbReference type="Pfam" id="PF09643"/>
    </source>
</evidence>
<name>A0ABT4UK31_9BACT</name>
<dbReference type="RefSeq" id="WP_407031022.1">
    <property type="nucleotide sequence ID" value="NZ_JAQGEF010000007.1"/>
</dbReference>
<dbReference type="Gene3D" id="2.30.30.290">
    <property type="entry name" value="YopX-like domains"/>
    <property type="match status" value="1"/>
</dbReference>
<dbReference type="EMBL" id="JAQGEF010000007">
    <property type="protein sequence ID" value="MDA3614697.1"/>
    <property type="molecule type" value="Genomic_DNA"/>
</dbReference>
<keyword evidence="3" id="KW-1185">Reference proteome</keyword>
<comment type="caution">
    <text evidence="2">The sequence shown here is derived from an EMBL/GenBank/DDBJ whole genome shotgun (WGS) entry which is preliminary data.</text>
</comment>
<dbReference type="Pfam" id="PF09643">
    <property type="entry name" value="YopX"/>
    <property type="match status" value="1"/>
</dbReference>
<dbReference type="SUPFAM" id="SSF159006">
    <property type="entry name" value="YopX-like"/>
    <property type="match status" value="1"/>
</dbReference>
<dbReference type="Proteomes" id="UP001210231">
    <property type="component" value="Unassembled WGS sequence"/>
</dbReference>
<protein>
    <submittedName>
        <fullName evidence="2">YopX family protein</fullName>
    </submittedName>
</protein>